<dbReference type="RefSeq" id="WP_184677539.1">
    <property type="nucleotide sequence ID" value="NZ_JACHGY010000001.1"/>
</dbReference>
<sequence length="308" mass="35001">MSKFTSVFVFLLCATVLLPLDAFATPPAGRLAIMVDGNFRDADDIAATPVTLAMLISQGHADRLVHYSHSCDLRKKKQDAEGMGPDGLTRQQAMQDNCDGTAARWGQFPHVETFFNCITQQQETIDDLTRCINDSTAEDPLWFILAGEPDLLYQALVAAQPDKRQFVYVITHHPANHRGDDYGYRGDYTSAPPKLEDRWVVNIEGVSPEMTYFIGNQNKQLYRSIKTWNWARDHEDERINWLYERIELSQRADENGKSIWGYHGIVGKADVSDTGMVWYWTSGLQDEACTMEALRDLFEEYVSQHPAP</sequence>
<name>A0A7X0LKK2_9BACT</name>
<reference evidence="2 3" key="1">
    <citation type="submission" date="2020-08" db="EMBL/GenBank/DDBJ databases">
        <title>Genomic Encyclopedia of Type Strains, Phase IV (KMG-IV): sequencing the most valuable type-strain genomes for metagenomic binning, comparative biology and taxonomic classification.</title>
        <authorList>
            <person name="Goeker M."/>
        </authorList>
    </citation>
    <scope>NUCLEOTIDE SEQUENCE [LARGE SCALE GENOMIC DNA]</scope>
    <source>
        <strain evidence="2 3">DSM 103725</strain>
    </source>
</reference>
<feature type="chain" id="PRO_5031548867" evidence="1">
    <location>
        <begin position="25"/>
        <end position="308"/>
    </location>
</feature>
<dbReference type="EMBL" id="JACHGY010000001">
    <property type="protein sequence ID" value="MBB6429992.1"/>
    <property type="molecule type" value="Genomic_DNA"/>
</dbReference>
<evidence type="ECO:0000313" key="3">
    <source>
        <dbReference type="Proteomes" id="UP000541810"/>
    </source>
</evidence>
<keyword evidence="1" id="KW-0732">Signal</keyword>
<feature type="signal peptide" evidence="1">
    <location>
        <begin position="1"/>
        <end position="24"/>
    </location>
</feature>
<accession>A0A7X0LKK2</accession>
<evidence type="ECO:0000313" key="2">
    <source>
        <dbReference type="EMBL" id="MBB6429992.1"/>
    </source>
</evidence>
<dbReference type="Proteomes" id="UP000541810">
    <property type="component" value="Unassembled WGS sequence"/>
</dbReference>
<evidence type="ECO:0000256" key="1">
    <source>
        <dbReference type="SAM" id="SignalP"/>
    </source>
</evidence>
<organism evidence="2 3">
    <name type="scientific">Algisphaera agarilytica</name>
    <dbReference type="NCBI Taxonomy" id="1385975"/>
    <lineage>
        <taxon>Bacteria</taxon>
        <taxon>Pseudomonadati</taxon>
        <taxon>Planctomycetota</taxon>
        <taxon>Phycisphaerae</taxon>
        <taxon>Phycisphaerales</taxon>
        <taxon>Phycisphaeraceae</taxon>
        <taxon>Algisphaera</taxon>
    </lineage>
</organism>
<comment type="caution">
    <text evidence="2">The sequence shown here is derived from an EMBL/GenBank/DDBJ whole genome shotgun (WGS) entry which is preliminary data.</text>
</comment>
<protein>
    <submittedName>
        <fullName evidence="2">Uncharacterized protein</fullName>
    </submittedName>
</protein>
<gene>
    <name evidence="2" type="ORF">HNQ40_001798</name>
</gene>
<proteinExistence type="predicted"/>
<dbReference type="AlphaFoldDB" id="A0A7X0LKK2"/>
<keyword evidence="3" id="KW-1185">Reference proteome</keyword>